<gene>
    <name evidence="1" type="ORF">A4H34_05105</name>
</gene>
<keyword evidence="2" id="KW-1185">Reference proteome</keyword>
<protein>
    <submittedName>
        <fullName evidence="1">Uncharacterized protein</fullName>
    </submittedName>
</protein>
<organism evidence="1 2">
    <name type="scientific">Peptidiphaga gingivicola</name>
    <dbReference type="NCBI Taxonomy" id="2741497"/>
    <lineage>
        <taxon>Bacteria</taxon>
        <taxon>Bacillati</taxon>
        <taxon>Actinomycetota</taxon>
        <taxon>Actinomycetes</taxon>
        <taxon>Actinomycetales</taxon>
        <taxon>Actinomycetaceae</taxon>
        <taxon>Peptidiphaga</taxon>
    </lineage>
</organism>
<proteinExistence type="predicted"/>
<evidence type="ECO:0000313" key="2">
    <source>
        <dbReference type="Proteomes" id="UP000078368"/>
    </source>
</evidence>
<accession>A0A179B4Z5</accession>
<sequence length="132" mass="14577">MSRSTYLITRSLVALTAFVVFLWLFFVPPTIQAGGSDNSYRGCHSVGWNFLGDFYLMTGRFDVENPQKIKKYVEGANTSVRPEDDVVAPTIHEACKEARQGRSTLINAALAFFAVAFLSIPKPKSPREISAG</sequence>
<comment type="caution">
    <text evidence="1">The sequence shown here is derived from an EMBL/GenBank/DDBJ whole genome shotgun (WGS) entry which is preliminary data.</text>
</comment>
<dbReference type="EMBL" id="LVZK01000001">
    <property type="protein sequence ID" value="OAP86510.1"/>
    <property type="molecule type" value="Genomic_DNA"/>
</dbReference>
<reference evidence="1 2" key="1">
    <citation type="submission" date="2016-04" db="EMBL/GenBank/DDBJ databases">
        <title>Peptidophaga gingivicola gen. nov., sp. nov., isolated from human subgingival plaque.</title>
        <authorList>
            <person name="Beall C.J."/>
            <person name="Mokrzan E.M."/>
            <person name="Griffen A.L."/>
            <person name="Leys E.J."/>
        </authorList>
    </citation>
    <scope>NUCLEOTIDE SEQUENCE [LARGE SCALE GENOMIC DNA]</scope>
    <source>
        <strain evidence="1 2">BA112</strain>
    </source>
</reference>
<dbReference type="AlphaFoldDB" id="A0A179B4Z5"/>
<name>A0A179B4Z5_9ACTO</name>
<evidence type="ECO:0000313" key="1">
    <source>
        <dbReference type="EMBL" id="OAP86510.1"/>
    </source>
</evidence>
<dbReference type="Proteomes" id="UP000078368">
    <property type="component" value="Unassembled WGS sequence"/>
</dbReference>